<keyword evidence="2" id="KW-1185">Reference proteome</keyword>
<protein>
    <recommendedName>
        <fullName evidence="3">Lipid A deacylase LpxR family protein</fullName>
    </recommendedName>
</protein>
<sequence>MCLLGSVPFNLRAQELTLLAGAMKATDIKQSSYSYQLEYRQDFYQNLAASVAYLNEGHVPGHHRDGYAVEVWGRLPTPHNHFSISLGAGAYFFYDTQALPSGGSADVHGTAPIISVTGTGYLSNRWFYSLALNQILPAHDLKVTTATLGVGYWFGRNEKPTPGQFGHGPDEKAAVTGNELTVFTGQSVVNTFRSESARAYALEFRRGLIRHVDWTATFIYEGNPEIVRRSGLALQGWAVNNFFQDRVTVGIGFGPYIYIDRKHPAAAGSINPTAITPLASLSLSTRLTDRWNLRLMVDRVTSSYNRDADIILLGLGPRW</sequence>
<evidence type="ECO:0000313" key="2">
    <source>
        <dbReference type="Proteomes" id="UP001165044"/>
    </source>
</evidence>
<accession>A0ABQ5PXK6</accession>
<name>A0ABQ5PXK6_9BACT</name>
<comment type="caution">
    <text evidence="1">The sequence shown here is derived from an EMBL/GenBank/DDBJ whole genome shotgun (WGS) entry which is preliminary data.</text>
</comment>
<dbReference type="EMBL" id="BSDC01000001">
    <property type="protein sequence ID" value="GLH67081.1"/>
    <property type="molecule type" value="Genomic_DNA"/>
</dbReference>
<evidence type="ECO:0008006" key="3">
    <source>
        <dbReference type="Google" id="ProtNLM"/>
    </source>
</evidence>
<dbReference type="Proteomes" id="UP001165044">
    <property type="component" value="Unassembled WGS sequence"/>
</dbReference>
<evidence type="ECO:0000313" key="1">
    <source>
        <dbReference type="EMBL" id="GLH67081.1"/>
    </source>
</evidence>
<organism evidence="1 2">
    <name type="scientific">Geothrix edaphica</name>
    <dbReference type="NCBI Taxonomy" id="2927976"/>
    <lineage>
        <taxon>Bacteria</taxon>
        <taxon>Pseudomonadati</taxon>
        <taxon>Acidobacteriota</taxon>
        <taxon>Holophagae</taxon>
        <taxon>Holophagales</taxon>
        <taxon>Holophagaceae</taxon>
        <taxon>Geothrix</taxon>
    </lineage>
</organism>
<gene>
    <name evidence="1" type="ORF">GETHED_14450</name>
</gene>
<proteinExistence type="predicted"/>
<reference evidence="1" key="1">
    <citation type="journal article" date="2023" name="Antonie Van Leeuwenhoek">
        <title>Mesoterricola silvestris gen. nov., sp. nov., Mesoterricola sediminis sp. nov., Geothrix oryzae sp. nov., Geothrix edaphica sp. nov., Geothrix rubra sp. nov., and Geothrix limicola sp. nov., six novel members of Acidobacteriota isolated from soils.</title>
        <authorList>
            <person name="Itoh H."/>
            <person name="Sugisawa Y."/>
            <person name="Mise K."/>
            <person name="Xu Z."/>
            <person name="Kuniyasu M."/>
            <person name="Ushijima N."/>
            <person name="Kawano K."/>
            <person name="Kobayashi E."/>
            <person name="Shiratori Y."/>
            <person name="Masuda Y."/>
            <person name="Senoo K."/>
        </authorList>
    </citation>
    <scope>NUCLEOTIDE SEQUENCE</scope>
    <source>
        <strain evidence="1">Red802</strain>
    </source>
</reference>